<accession>D3G6D9</accession>
<evidence type="ECO:0000256" key="15">
    <source>
        <dbReference type="ARBA" id="ARBA00049551"/>
    </source>
</evidence>
<dbReference type="PANTHER" id="PTHR43507:SF20">
    <property type="entry name" value="NADH-UBIQUINONE OXIDOREDUCTASE CHAIN 4"/>
    <property type="match status" value="1"/>
</dbReference>
<evidence type="ECO:0000259" key="18">
    <source>
        <dbReference type="Pfam" id="PF01059"/>
    </source>
</evidence>
<comment type="function">
    <text evidence="16">Core subunit of the mitochondrial membrane respiratory chain NADH dehydrogenase (Complex I) which catalyzes electron transfer from NADH through the respiratory chain, using ubiquinone as an electron acceptor. Essential for the catalytic activity and assembly of complex I.</text>
</comment>
<dbReference type="EMBL" id="EF211991">
    <property type="protein sequence ID" value="ABM65763.1"/>
    <property type="molecule type" value="Genomic_DNA"/>
</dbReference>
<evidence type="ECO:0000256" key="14">
    <source>
        <dbReference type="ARBA" id="ARBA00023136"/>
    </source>
</evidence>
<keyword evidence="10 16" id="KW-1133">Transmembrane helix</keyword>
<evidence type="ECO:0000256" key="2">
    <source>
        <dbReference type="ARBA" id="ARBA00009025"/>
    </source>
</evidence>
<feature type="transmembrane region" description="Helical" evidence="16">
    <location>
        <begin position="61"/>
        <end position="82"/>
    </location>
</feature>
<name>D3G6D9_9BIVA</name>
<feature type="non-terminal residue" evidence="19">
    <location>
        <position position="203"/>
    </location>
</feature>
<evidence type="ECO:0000256" key="16">
    <source>
        <dbReference type="RuleBase" id="RU003297"/>
    </source>
</evidence>
<dbReference type="InterPro" id="IPR003918">
    <property type="entry name" value="NADH_UbQ_OxRdtase"/>
</dbReference>
<evidence type="ECO:0000256" key="3">
    <source>
        <dbReference type="ARBA" id="ARBA00012944"/>
    </source>
</evidence>
<feature type="domain" description="NADH:ubiquinone oxidoreductase chain 4 N-terminal" evidence="18">
    <location>
        <begin position="1"/>
        <end position="106"/>
    </location>
</feature>
<evidence type="ECO:0000256" key="10">
    <source>
        <dbReference type="ARBA" id="ARBA00022989"/>
    </source>
</evidence>
<evidence type="ECO:0000313" key="19">
    <source>
        <dbReference type="EMBL" id="ABM65763.1"/>
    </source>
</evidence>
<dbReference type="EC" id="7.1.1.2" evidence="3 16"/>
<keyword evidence="8" id="KW-1278">Translocase</keyword>
<dbReference type="PRINTS" id="PR01437">
    <property type="entry name" value="NUOXDRDTASE4"/>
</dbReference>
<sequence>MLGLLVMNLLFICSYLGLTGYWFMSLWGLGLMTFLSFSLFYSPGVSFSFEFGYFDLDGMSASLIVLTCWISMLMLLSSFMGVFNGLNKVIEFCICIGGLNFILLLTFSLSNAFLFYVFFEGSLVPTLVLILSWGYQPERMQAGMYMMMYTIMASLPFLALLMSVYNSESSLFLLFVMGSSGAGLIGWEWNFWFFIIFAPFLVK</sequence>
<reference evidence="19" key="1">
    <citation type="submission" date="2007-01" db="EMBL/GenBank/DDBJ databases">
        <title>The partial mitochondrial genome of Nucula nucleus.</title>
        <authorList>
            <person name="Dreyer H."/>
            <person name="Steiner G."/>
        </authorList>
    </citation>
    <scope>NUCLEOTIDE SEQUENCE</scope>
</reference>
<dbReference type="InterPro" id="IPR000260">
    <property type="entry name" value="NADH4_N"/>
</dbReference>
<dbReference type="GO" id="GO:0048039">
    <property type="term" value="F:ubiquinone binding"/>
    <property type="evidence" value="ECO:0007669"/>
    <property type="project" value="TreeGrafter"/>
</dbReference>
<dbReference type="Pfam" id="PF00361">
    <property type="entry name" value="Proton_antipo_M"/>
    <property type="match status" value="1"/>
</dbReference>
<keyword evidence="6 16" id="KW-0679">Respiratory chain</keyword>
<geneLocation type="mitochondrion" evidence="19"/>
<evidence type="ECO:0000256" key="6">
    <source>
        <dbReference type="ARBA" id="ARBA00022660"/>
    </source>
</evidence>
<evidence type="ECO:0000256" key="13">
    <source>
        <dbReference type="ARBA" id="ARBA00023128"/>
    </source>
</evidence>
<dbReference type="AlphaFoldDB" id="D3G6D9"/>
<feature type="transmembrane region" description="Helical" evidence="16">
    <location>
        <begin position="147"/>
        <end position="165"/>
    </location>
</feature>
<evidence type="ECO:0000256" key="1">
    <source>
        <dbReference type="ARBA" id="ARBA00004225"/>
    </source>
</evidence>
<feature type="transmembrane region" description="Helical" evidence="16">
    <location>
        <begin position="171"/>
        <end position="202"/>
    </location>
</feature>
<dbReference type="InterPro" id="IPR001750">
    <property type="entry name" value="ND/Mrp_TM"/>
</dbReference>
<evidence type="ECO:0000256" key="11">
    <source>
        <dbReference type="ARBA" id="ARBA00023027"/>
    </source>
</evidence>
<feature type="domain" description="NADH:quinone oxidoreductase/Mrp antiporter transmembrane" evidence="17">
    <location>
        <begin position="111"/>
        <end position="203"/>
    </location>
</feature>
<keyword evidence="12 16" id="KW-0830">Ubiquinone</keyword>
<dbReference type="PANTHER" id="PTHR43507">
    <property type="entry name" value="NADH-UBIQUINONE OXIDOREDUCTASE CHAIN 4"/>
    <property type="match status" value="1"/>
</dbReference>
<keyword evidence="14 16" id="KW-0472">Membrane</keyword>
<keyword evidence="11 16" id="KW-0520">NAD</keyword>
<organism evidence="19">
    <name type="scientific">Nucula nucleus</name>
    <dbReference type="NCBI Taxonomy" id="47129"/>
    <lineage>
        <taxon>Eukaryota</taxon>
        <taxon>Metazoa</taxon>
        <taxon>Spiralia</taxon>
        <taxon>Lophotrochozoa</taxon>
        <taxon>Mollusca</taxon>
        <taxon>Bivalvia</taxon>
        <taxon>Protobranchia</taxon>
        <taxon>Nuculida</taxon>
        <taxon>Nuculidae</taxon>
        <taxon>Nucula</taxon>
    </lineage>
</organism>
<protein>
    <recommendedName>
        <fullName evidence="4 16">NADH-ubiquinone oxidoreductase chain 4</fullName>
        <ecNumber evidence="3 16">7.1.1.2</ecNumber>
    </recommendedName>
</protein>
<dbReference type="GO" id="GO:0015990">
    <property type="term" value="P:electron transport coupled proton transport"/>
    <property type="evidence" value="ECO:0007669"/>
    <property type="project" value="TreeGrafter"/>
</dbReference>
<gene>
    <name evidence="19" type="primary">ND4</name>
</gene>
<dbReference type="GO" id="GO:0042773">
    <property type="term" value="P:ATP synthesis coupled electron transport"/>
    <property type="evidence" value="ECO:0007669"/>
    <property type="project" value="InterPro"/>
</dbReference>
<evidence type="ECO:0000256" key="7">
    <source>
        <dbReference type="ARBA" id="ARBA00022692"/>
    </source>
</evidence>
<comment type="subcellular location">
    <subcellularLocation>
        <location evidence="1 16">Mitochondrion membrane</location>
        <topology evidence="1 16">Multi-pass membrane protein</topology>
    </subcellularLocation>
</comment>
<evidence type="ECO:0000259" key="17">
    <source>
        <dbReference type="Pfam" id="PF00361"/>
    </source>
</evidence>
<evidence type="ECO:0000256" key="8">
    <source>
        <dbReference type="ARBA" id="ARBA00022967"/>
    </source>
</evidence>
<dbReference type="Pfam" id="PF01059">
    <property type="entry name" value="Oxidored_q5_N"/>
    <property type="match status" value="1"/>
</dbReference>
<feature type="transmembrane region" description="Helical" evidence="16">
    <location>
        <begin position="89"/>
        <end position="107"/>
    </location>
</feature>
<dbReference type="GO" id="GO:0003954">
    <property type="term" value="F:NADH dehydrogenase activity"/>
    <property type="evidence" value="ECO:0007669"/>
    <property type="project" value="TreeGrafter"/>
</dbReference>
<evidence type="ECO:0000256" key="5">
    <source>
        <dbReference type="ARBA" id="ARBA00022448"/>
    </source>
</evidence>
<comment type="similarity">
    <text evidence="2 16">Belongs to the complex I subunit 4 family.</text>
</comment>
<keyword evidence="7 16" id="KW-0812">Transmembrane</keyword>
<feature type="transmembrane region" description="Helical" evidence="16">
    <location>
        <begin position="113"/>
        <end position="135"/>
    </location>
</feature>
<dbReference type="GO" id="GO:0031966">
    <property type="term" value="C:mitochondrial membrane"/>
    <property type="evidence" value="ECO:0007669"/>
    <property type="project" value="UniProtKB-SubCell"/>
</dbReference>
<evidence type="ECO:0000256" key="12">
    <source>
        <dbReference type="ARBA" id="ARBA00023075"/>
    </source>
</evidence>
<proteinExistence type="inferred from homology"/>
<evidence type="ECO:0000256" key="9">
    <source>
        <dbReference type="ARBA" id="ARBA00022982"/>
    </source>
</evidence>
<keyword evidence="5 16" id="KW-0813">Transport</keyword>
<keyword evidence="13 16" id="KW-0496">Mitochondrion</keyword>
<evidence type="ECO:0000256" key="4">
    <source>
        <dbReference type="ARBA" id="ARBA00021006"/>
    </source>
</evidence>
<keyword evidence="9 16" id="KW-0249">Electron transport</keyword>
<dbReference type="GO" id="GO:0008137">
    <property type="term" value="F:NADH dehydrogenase (ubiquinone) activity"/>
    <property type="evidence" value="ECO:0007669"/>
    <property type="project" value="UniProtKB-UniRule"/>
</dbReference>
<comment type="catalytic activity">
    <reaction evidence="15 16">
        <text>a ubiquinone + NADH + 5 H(+)(in) = a ubiquinol + NAD(+) + 4 H(+)(out)</text>
        <dbReference type="Rhea" id="RHEA:29091"/>
        <dbReference type="Rhea" id="RHEA-COMP:9565"/>
        <dbReference type="Rhea" id="RHEA-COMP:9566"/>
        <dbReference type="ChEBI" id="CHEBI:15378"/>
        <dbReference type="ChEBI" id="CHEBI:16389"/>
        <dbReference type="ChEBI" id="CHEBI:17976"/>
        <dbReference type="ChEBI" id="CHEBI:57540"/>
        <dbReference type="ChEBI" id="CHEBI:57945"/>
        <dbReference type="EC" id="7.1.1.2"/>
    </reaction>
</comment>